<feature type="transmembrane region" description="Helical" evidence="3">
    <location>
        <begin position="350"/>
        <end position="372"/>
    </location>
</feature>
<feature type="transmembrane region" description="Helical" evidence="3">
    <location>
        <begin position="449"/>
        <end position="468"/>
    </location>
</feature>
<keyword evidence="3" id="KW-1133">Transmembrane helix</keyword>
<dbReference type="Gene3D" id="1.25.40.10">
    <property type="entry name" value="Tetratricopeptide repeat domain"/>
    <property type="match status" value="2"/>
</dbReference>
<dbReference type="SUPFAM" id="SSF48452">
    <property type="entry name" value="TPR-like"/>
    <property type="match status" value="1"/>
</dbReference>
<evidence type="ECO:0000313" key="4">
    <source>
        <dbReference type="EMBL" id="PIU99572.1"/>
    </source>
</evidence>
<dbReference type="PANTHER" id="PTHR12558">
    <property type="entry name" value="CELL DIVISION CYCLE 16,23,27"/>
    <property type="match status" value="1"/>
</dbReference>
<feature type="transmembrane region" description="Helical" evidence="3">
    <location>
        <begin position="69"/>
        <end position="88"/>
    </location>
</feature>
<feature type="repeat" description="TPR" evidence="1">
    <location>
        <begin position="705"/>
        <end position="738"/>
    </location>
</feature>
<evidence type="ECO:0000256" key="3">
    <source>
        <dbReference type="SAM" id="Phobius"/>
    </source>
</evidence>
<evidence type="ECO:0000313" key="5">
    <source>
        <dbReference type="Proteomes" id="UP000228561"/>
    </source>
</evidence>
<feature type="transmembrane region" description="Helical" evidence="3">
    <location>
        <begin position="411"/>
        <end position="429"/>
    </location>
</feature>
<gene>
    <name evidence="4" type="ORF">COS58_01655</name>
</gene>
<dbReference type="PROSITE" id="PS50005">
    <property type="entry name" value="TPR"/>
    <property type="match status" value="2"/>
</dbReference>
<dbReference type="EMBL" id="PEVG01000018">
    <property type="protein sequence ID" value="PIU99572.1"/>
    <property type="molecule type" value="Genomic_DNA"/>
</dbReference>
<dbReference type="InterPro" id="IPR019734">
    <property type="entry name" value="TPR_rpt"/>
</dbReference>
<feature type="repeat" description="TPR" evidence="1">
    <location>
        <begin position="671"/>
        <end position="704"/>
    </location>
</feature>
<dbReference type="PANTHER" id="PTHR12558:SF13">
    <property type="entry name" value="CELL DIVISION CYCLE PROTEIN 27 HOMOLOG"/>
    <property type="match status" value="1"/>
</dbReference>
<feature type="transmembrane region" description="Helical" evidence="3">
    <location>
        <begin position="128"/>
        <end position="151"/>
    </location>
</feature>
<protein>
    <submittedName>
        <fullName evidence="4">Uncharacterized protein</fullName>
    </submittedName>
</protein>
<keyword evidence="3" id="KW-0472">Membrane</keyword>
<feature type="region of interest" description="Disordered" evidence="2">
    <location>
        <begin position="752"/>
        <end position="780"/>
    </location>
</feature>
<comment type="caution">
    <text evidence="4">The sequence shown here is derived from an EMBL/GenBank/DDBJ whole genome shotgun (WGS) entry which is preliminary data.</text>
</comment>
<feature type="transmembrane region" description="Helical" evidence="3">
    <location>
        <begin position="103"/>
        <end position="121"/>
    </location>
</feature>
<organism evidence="4 5">
    <name type="scientific">Candidatus Tagabacteria bacterium CG03_land_8_20_14_0_80_41_22</name>
    <dbReference type="NCBI Taxonomy" id="1975020"/>
    <lineage>
        <taxon>Bacteria</taxon>
        <taxon>Candidatus Tagaibacteriota</taxon>
    </lineage>
</organism>
<dbReference type="SMART" id="SM00028">
    <property type="entry name" value="TPR"/>
    <property type="match status" value="3"/>
</dbReference>
<feature type="compositionally biased region" description="Basic and acidic residues" evidence="2">
    <location>
        <begin position="765"/>
        <end position="780"/>
    </location>
</feature>
<sequence length="780" mass="86969">MNETTLGNISRYLFLFLIFLLPLLVLPYTVFPLEINKAFLFYAVTILAALAWFISILQKASFRIPKSAALLALAGIVVVWLASSFFSANTTLSLVGSGQETNTVFAIVLFSAALFLVASLFQSEAKAMFFYIALFISALFVFIFQFFRVVFDITLYPWSIFAGKIANTIGSWNEIGIFFGFIGLLSIVFLELFNFGKMLKAFMLAILIVSLIGVAFVNFTTVWIVMGIFLIVFLVYLFSTHFASITETGGQQRKFIRFTLIVLLMVLFFIMAKTLVGDFVSSVGITSIEVRPAWSATWQVAKSALKANFLVGSGPNTFLYDWLKFKPSGINLTIFWSYPFQVGIGLLPSWLASTGILGGLAWLAFLLFLFLYGLKAITYSENEVTRALLVASFFGSLYLWIFTIIYTPGFVLLALAFLTTGIFIALLCYSGRIKVIEVSFFDKPKLSFVSSLIVVLLMISSVASFYLLSQKYWAAYSYGRGLEIFNTAGGNIDEVDKLISRAAKFDRQDKYFRALSQVGLVKIQQLMNQTNLPKEDAQVQFQNLLAYSIGNAQNAVQANSLDYSNWMSLGQVYEAIIPFKITGSREAALNAYKEAATAAPFDPIPLYTSARVEIQAGALKSARDFLISSIAVKSDFTPSIFLLSQVEAQLGNLEEAIIKTEQTRYLAPNDVGVLFQLGLLYYQDKNFESSRLAFERAVSLNPNYSNARYFLGLIYDNQGKTKEAIDQFAQIQTLNPDNQEVKKILENLNAGKPALETISPPQPSPEKRKEAPLDETKPKK</sequence>
<proteinExistence type="predicted"/>
<accession>A0A2M7B8Y7</accession>
<dbReference type="Proteomes" id="UP000228561">
    <property type="component" value="Unassembled WGS sequence"/>
</dbReference>
<feature type="transmembrane region" description="Helical" evidence="3">
    <location>
        <begin position="223"/>
        <end position="243"/>
    </location>
</feature>
<feature type="transmembrane region" description="Helical" evidence="3">
    <location>
        <begin position="39"/>
        <end position="57"/>
    </location>
</feature>
<dbReference type="InterPro" id="IPR011990">
    <property type="entry name" value="TPR-like_helical_dom_sf"/>
</dbReference>
<evidence type="ECO:0000256" key="2">
    <source>
        <dbReference type="SAM" id="MobiDB-lite"/>
    </source>
</evidence>
<feature type="transmembrane region" description="Helical" evidence="3">
    <location>
        <begin position="255"/>
        <end position="272"/>
    </location>
</feature>
<feature type="transmembrane region" description="Helical" evidence="3">
    <location>
        <begin position="171"/>
        <end position="192"/>
    </location>
</feature>
<dbReference type="Pfam" id="PF13432">
    <property type="entry name" value="TPR_16"/>
    <property type="match status" value="1"/>
</dbReference>
<feature type="transmembrane region" description="Helical" evidence="3">
    <location>
        <begin position="199"/>
        <end position="217"/>
    </location>
</feature>
<name>A0A2M7B8Y7_9BACT</name>
<feature type="transmembrane region" description="Helical" evidence="3">
    <location>
        <begin position="384"/>
        <end position="405"/>
    </location>
</feature>
<dbReference type="AlphaFoldDB" id="A0A2M7B8Y7"/>
<evidence type="ECO:0000256" key="1">
    <source>
        <dbReference type="PROSITE-ProRule" id="PRU00339"/>
    </source>
</evidence>
<keyword evidence="1" id="KW-0802">TPR repeat</keyword>
<keyword evidence="3" id="KW-0812">Transmembrane</keyword>
<reference evidence="5" key="1">
    <citation type="submission" date="2017-09" db="EMBL/GenBank/DDBJ databases">
        <title>Depth-based differentiation of microbial function through sediment-hosted aquifers and enrichment of novel symbionts in the deep terrestrial subsurface.</title>
        <authorList>
            <person name="Probst A.J."/>
            <person name="Ladd B."/>
            <person name="Jarett J.K."/>
            <person name="Geller-Mcgrath D.E."/>
            <person name="Sieber C.M.K."/>
            <person name="Emerson J.B."/>
            <person name="Anantharaman K."/>
            <person name="Thomas B.C."/>
            <person name="Malmstrom R."/>
            <person name="Stieglmeier M."/>
            <person name="Klingl A."/>
            <person name="Woyke T."/>
            <person name="Ryan C.M."/>
            <person name="Banfield J.F."/>
        </authorList>
    </citation>
    <scope>NUCLEOTIDE SEQUENCE [LARGE SCALE GENOMIC DNA]</scope>
</reference>
<feature type="transmembrane region" description="Helical" evidence="3">
    <location>
        <begin position="12"/>
        <end position="33"/>
    </location>
</feature>